<dbReference type="GO" id="GO:0001786">
    <property type="term" value="F:phosphatidylserine binding"/>
    <property type="evidence" value="ECO:0007669"/>
    <property type="project" value="TreeGrafter"/>
</dbReference>
<dbReference type="InterPro" id="IPR037104">
    <property type="entry name" value="Annexin_sf"/>
</dbReference>
<dbReference type="PROSITE" id="PS51897">
    <property type="entry name" value="ANNEXIN_2"/>
    <property type="match status" value="1"/>
</dbReference>
<reference evidence="4" key="1">
    <citation type="submission" date="2015-12" db="EMBL/GenBank/DDBJ databases">
        <title>De novo transcriptome assembly of four potential Pierce s Disease insect vectors from Arizona vineyards.</title>
        <authorList>
            <person name="Tassone E.E."/>
        </authorList>
    </citation>
    <scope>NUCLEOTIDE SEQUENCE</scope>
</reference>
<dbReference type="GO" id="GO:0005634">
    <property type="term" value="C:nucleus"/>
    <property type="evidence" value="ECO:0007669"/>
    <property type="project" value="TreeGrafter"/>
</dbReference>
<sequence length="175" mass="20662">MVWPRIQKIKINNLRCDITWLQHIRRTLNANGIAGKISFENIINEQNTINREELVSVLTKHKYNVRTELISFYKQKFYEDLRTTIDNETIIPINKDVKDVMLGLLTPPLDFLCEELNKALTKWPIDEQTLIDTLCTLDRQDLRDLLDRYHILYGNSLEEDISSKNEAYLMTFFIA</sequence>
<dbReference type="Pfam" id="PF00191">
    <property type="entry name" value="Annexin"/>
    <property type="match status" value="1"/>
</dbReference>
<evidence type="ECO:0000256" key="3">
    <source>
        <dbReference type="ARBA" id="ARBA00023216"/>
    </source>
</evidence>
<name>A0A1B6C525_9HEMI</name>
<keyword evidence="3" id="KW-0041">Annexin</keyword>
<dbReference type="Gene3D" id="1.10.220.10">
    <property type="entry name" value="Annexin"/>
    <property type="match status" value="1"/>
</dbReference>
<dbReference type="PANTHER" id="PTHR10502">
    <property type="entry name" value="ANNEXIN"/>
    <property type="match status" value="1"/>
</dbReference>
<comment type="similarity">
    <text evidence="1">Belongs to the annexin family.</text>
</comment>
<dbReference type="GO" id="GO:0005509">
    <property type="term" value="F:calcium ion binding"/>
    <property type="evidence" value="ECO:0007669"/>
    <property type="project" value="InterPro"/>
</dbReference>
<dbReference type="GO" id="GO:0005544">
    <property type="term" value="F:calcium-dependent phospholipid binding"/>
    <property type="evidence" value="ECO:0007669"/>
    <property type="project" value="InterPro"/>
</dbReference>
<organism evidence="4">
    <name type="scientific">Clastoptera arizonana</name>
    <name type="common">Arizona spittle bug</name>
    <dbReference type="NCBI Taxonomy" id="38151"/>
    <lineage>
        <taxon>Eukaryota</taxon>
        <taxon>Metazoa</taxon>
        <taxon>Ecdysozoa</taxon>
        <taxon>Arthropoda</taxon>
        <taxon>Hexapoda</taxon>
        <taxon>Insecta</taxon>
        <taxon>Pterygota</taxon>
        <taxon>Neoptera</taxon>
        <taxon>Paraneoptera</taxon>
        <taxon>Hemiptera</taxon>
        <taxon>Auchenorrhyncha</taxon>
        <taxon>Cercopoidea</taxon>
        <taxon>Clastopteridae</taxon>
        <taxon>Clastoptera</taxon>
    </lineage>
</organism>
<gene>
    <name evidence="4" type="ORF">g.15864</name>
</gene>
<evidence type="ECO:0000256" key="1">
    <source>
        <dbReference type="ARBA" id="ARBA00007831"/>
    </source>
</evidence>
<dbReference type="InterPro" id="IPR018502">
    <property type="entry name" value="Annexin_repeat"/>
</dbReference>
<dbReference type="AlphaFoldDB" id="A0A1B6C525"/>
<evidence type="ECO:0000313" key="4">
    <source>
        <dbReference type="EMBL" id="JAS08612.1"/>
    </source>
</evidence>
<dbReference type="PANTHER" id="PTHR10502:SF102">
    <property type="entry name" value="ANNEXIN B11"/>
    <property type="match status" value="1"/>
</dbReference>
<evidence type="ECO:0000256" key="2">
    <source>
        <dbReference type="ARBA" id="ARBA00022737"/>
    </source>
</evidence>
<accession>A0A1B6C525</accession>
<dbReference type="SUPFAM" id="SSF47874">
    <property type="entry name" value="Annexin"/>
    <property type="match status" value="1"/>
</dbReference>
<protein>
    <recommendedName>
        <fullName evidence="5">Annexin</fullName>
    </recommendedName>
</protein>
<dbReference type="GO" id="GO:0005886">
    <property type="term" value="C:plasma membrane"/>
    <property type="evidence" value="ECO:0007669"/>
    <property type="project" value="TreeGrafter"/>
</dbReference>
<proteinExistence type="inferred from homology"/>
<dbReference type="EMBL" id="GEDC01028686">
    <property type="protein sequence ID" value="JAS08612.1"/>
    <property type="molecule type" value="Transcribed_RNA"/>
</dbReference>
<dbReference type="GO" id="GO:0012506">
    <property type="term" value="C:vesicle membrane"/>
    <property type="evidence" value="ECO:0007669"/>
    <property type="project" value="TreeGrafter"/>
</dbReference>
<evidence type="ECO:0008006" key="5">
    <source>
        <dbReference type="Google" id="ProtNLM"/>
    </source>
</evidence>
<dbReference type="GO" id="GO:0005737">
    <property type="term" value="C:cytoplasm"/>
    <property type="evidence" value="ECO:0007669"/>
    <property type="project" value="TreeGrafter"/>
</dbReference>
<keyword evidence="2" id="KW-0677">Repeat</keyword>